<dbReference type="Gene3D" id="1.25.40.20">
    <property type="entry name" value="Ankyrin repeat-containing domain"/>
    <property type="match status" value="3"/>
</dbReference>
<evidence type="ECO:0000256" key="3">
    <source>
        <dbReference type="PROSITE-ProRule" id="PRU00023"/>
    </source>
</evidence>
<feature type="non-terminal residue" evidence="4">
    <location>
        <position position="335"/>
    </location>
</feature>
<feature type="repeat" description="ANK" evidence="3">
    <location>
        <begin position="288"/>
        <end position="320"/>
    </location>
</feature>
<evidence type="ECO:0000256" key="2">
    <source>
        <dbReference type="ARBA" id="ARBA00023043"/>
    </source>
</evidence>
<accession>A0A3M7REX2</accession>
<organism evidence="4 5">
    <name type="scientific">Brachionus plicatilis</name>
    <name type="common">Marine rotifer</name>
    <name type="synonym">Brachionus muelleri</name>
    <dbReference type="NCBI Taxonomy" id="10195"/>
    <lineage>
        <taxon>Eukaryota</taxon>
        <taxon>Metazoa</taxon>
        <taxon>Spiralia</taxon>
        <taxon>Gnathifera</taxon>
        <taxon>Rotifera</taxon>
        <taxon>Eurotatoria</taxon>
        <taxon>Monogononta</taxon>
        <taxon>Pseudotrocha</taxon>
        <taxon>Ploima</taxon>
        <taxon>Brachionidae</taxon>
        <taxon>Brachionus</taxon>
    </lineage>
</organism>
<evidence type="ECO:0000256" key="1">
    <source>
        <dbReference type="ARBA" id="ARBA00022737"/>
    </source>
</evidence>
<dbReference type="Proteomes" id="UP000276133">
    <property type="component" value="Unassembled WGS sequence"/>
</dbReference>
<dbReference type="STRING" id="10195.A0A3M7REX2"/>
<feature type="repeat" description="ANK" evidence="3">
    <location>
        <begin position="73"/>
        <end position="105"/>
    </location>
</feature>
<feature type="repeat" description="ANK" evidence="3">
    <location>
        <begin position="221"/>
        <end position="243"/>
    </location>
</feature>
<evidence type="ECO:0000313" key="4">
    <source>
        <dbReference type="EMBL" id="RNA21984.1"/>
    </source>
</evidence>
<dbReference type="Pfam" id="PF00023">
    <property type="entry name" value="Ank"/>
    <property type="match status" value="2"/>
</dbReference>
<keyword evidence="2 3" id="KW-0040">ANK repeat</keyword>
<dbReference type="Pfam" id="PF12796">
    <property type="entry name" value="Ank_2"/>
    <property type="match status" value="2"/>
</dbReference>
<keyword evidence="5" id="KW-1185">Reference proteome</keyword>
<dbReference type="SUPFAM" id="SSF48403">
    <property type="entry name" value="Ankyrin repeat"/>
    <property type="match status" value="1"/>
</dbReference>
<dbReference type="PROSITE" id="PS50088">
    <property type="entry name" value="ANK_REPEAT"/>
    <property type="match status" value="6"/>
</dbReference>
<dbReference type="OrthoDB" id="10258888at2759"/>
<protein>
    <submittedName>
        <fullName evidence="4">Ankyrin repeat-containing</fullName>
    </submittedName>
</protein>
<dbReference type="EMBL" id="REGN01003553">
    <property type="protein sequence ID" value="RNA21984.1"/>
    <property type="molecule type" value="Genomic_DNA"/>
</dbReference>
<dbReference type="PANTHER" id="PTHR24161:SF124">
    <property type="entry name" value="TRANSIENT RECEPTOR POTENTIAL CHANNEL PYREXIA"/>
    <property type="match status" value="1"/>
</dbReference>
<feature type="repeat" description="ANK" evidence="3">
    <location>
        <begin position="106"/>
        <end position="138"/>
    </location>
</feature>
<feature type="repeat" description="ANK" evidence="3">
    <location>
        <begin position="255"/>
        <end position="287"/>
    </location>
</feature>
<gene>
    <name evidence="4" type="ORF">BpHYR1_007486</name>
</gene>
<evidence type="ECO:0000313" key="5">
    <source>
        <dbReference type="Proteomes" id="UP000276133"/>
    </source>
</evidence>
<proteinExistence type="predicted"/>
<dbReference type="AlphaFoldDB" id="A0A3M7REX2"/>
<dbReference type="PANTHER" id="PTHR24161">
    <property type="entry name" value="ANK_REP_REGION DOMAIN-CONTAINING PROTEIN-RELATED"/>
    <property type="match status" value="1"/>
</dbReference>
<sequence length="335" mass="37165">MASIPTIEITPLMLACQNNNPDDVKSMLSKGAAVDAKDSNDRTALLHCAENIERECIELLLSYNAQINHQDKDGYCCLHLAVICGNLTVVQYLVKMGADVNISDGEMHSAIHWSVVCGHDEILEFLLENNADPETADIHGAYPIHYAAQMCGQIDIWDESISRNQSKSLVILKKLIDQKVKIDVEDFDQRNAIIWAASSGSSEALLELFAAGSDPNKHEKDGLTALHCAASRGHLECMKILIEQCKTSVDIMDNNNCTPIFYAATLGQVNACNLLLKYGSNLHVQDCKGRTAYHCAAAKGQLKCLKVLCRKNSDIWLRNRRGDFPIHEAYYNKQM</sequence>
<dbReference type="InterPro" id="IPR036770">
    <property type="entry name" value="Ankyrin_rpt-contain_sf"/>
</dbReference>
<dbReference type="PROSITE" id="PS50297">
    <property type="entry name" value="ANK_REP_REGION"/>
    <property type="match status" value="4"/>
</dbReference>
<comment type="caution">
    <text evidence="4">The sequence shown here is derived from an EMBL/GenBank/DDBJ whole genome shotgun (WGS) entry which is preliminary data.</text>
</comment>
<dbReference type="InterPro" id="IPR002110">
    <property type="entry name" value="Ankyrin_rpt"/>
</dbReference>
<feature type="repeat" description="ANK" evidence="3">
    <location>
        <begin position="7"/>
        <end position="39"/>
    </location>
</feature>
<name>A0A3M7REX2_BRAPC</name>
<reference evidence="4 5" key="1">
    <citation type="journal article" date="2018" name="Sci. Rep.">
        <title>Genomic signatures of local adaptation to the degree of environmental predictability in rotifers.</title>
        <authorList>
            <person name="Franch-Gras L."/>
            <person name="Hahn C."/>
            <person name="Garcia-Roger E.M."/>
            <person name="Carmona M.J."/>
            <person name="Serra M."/>
            <person name="Gomez A."/>
        </authorList>
    </citation>
    <scope>NUCLEOTIDE SEQUENCE [LARGE SCALE GENOMIC DNA]</scope>
    <source>
        <strain evidence="4">HYR1</strain>
    </source>
</reference>
<dbReference type="PRINTS" id="PR01415">
    <property type="entry name" value="ANKYRIN"/>
</dbReference>
<keyword evidence="1" id="KW-0677">Repeat</keyword>
<dbReference type="SMART" id="SM00248">
    <property type="entry name" value="ANK"/>
    <property type="match status" value="9"/>
</dbReference>